<evidence type="ECO:0000313" key="1">
    <source>
        <dbReference type="EMBL" id="KAK2711716.1"/>
    </source>
</evidence>
<gene>
    <name evidence="1" type="ORF">QYM36_012733</name>
</gene>
<evidence type="ECO:0000313" key="2">
    <source>
        <dbReference type="Proteomes" id="UP001187531"/>
    </source>
</evidence>
<sequence length="124" mass="14182">MPRVPKSHMEGHRKDVLEQRAELEESTPHALNKVCEGHNVWKATAMFGIPRAKLQQLYNDYKNLSDDQKLLACLSRKQSFVAVFSPNEEATLAIYLIKASNMCYTLTEPEARKLAYHYALTNSK</sequence>
<evidence type="ECO:0008006" key="3">
    <source>
        <dbReference type="Google" id="ProtNLM"/>
    </source>
</evidence>
<accession>A0AA88L3U3</accession>
<keyword evidence="2" id="KW-1185">Reference proteome</keyword>
<comment type="caution">
    <text evidence="1">The sequence shown here is derived from an EMBL/GenBank/DDBJ whole genome shotgun (WGS) entry which is preliminary data.</text>
</comment>
<dbReference type="EMBL" id="JAVRJZ010000016">
    <property type="protein sequence ID" value="KAK2711716.1"/>
    <property type="molecule type" value="Genomic_DNA"/>
</dbReference>
<organism evidence="1 2">
    <name type="scientific">Artemia franciscana</name>
    <name type="common">Brine shrimp</name>
    <name type="synonym">Artemia sanfranciscana</name>
    <dbReference type="NCBI Taxonomy" id="6661"/>
    <lineage>
        <taxon>Eukaryota</taxon>
        <taxon>Metazoa</taxon>
        <taxon>Ecdysozoa</taxon>
        <taxon>Arthropoda</taxon>
        <taxon>Crustacea</taxon>
        <taxon>Branchiopoda</taxon>
        <taxon>Anostraca</taxon>
        <taxon>Artemiidae</taxon>
        <taxon>Artemia</taxon>
    </lineage>
</organism>
<dbReference type="Proteomes" id="UP001187531">
    <property type="component" value="Unassembled WGS sequence"/>
</dbReference>
<name>A0AA88L3U3_ARTSF</name>
<reference evidence="1" key="1">
    <citation type="submission" date="2023-07" db="EMBL/GenBank/DDBJ databases">
        <title>Chromosome-level genome assembly of Artemia franciscana.</title>
        <authorList>
            <person name="Jo E."/>
        </authorList>
    </citation>
    <scope>NUCLEOTIDE SEQUENCE</scope>
    <source>
        <tissue evidence="1">Whole body</tissue>
    </source>
</reference>
<protein>
    <recommendedName>
        <fullName evidence="3">HTH psq-type domain-containing protein</fullName>
    </recommendedName>
</protein>
<dbReference type="AlphaFoldDB" id="A0AA88L3U3"/>
<proteinExistence type="predicted"/>
<feature type="non-terminal residue" evidence="1">
    <location>
        <position position="124"/>
    </location>
</feature>